<feature type="region of interest" description="Disordered" evidence="1">
    <location>
        <begin position="80"/>
        <end position="103"/>
    </location>
</feature>
<reference evidence="2" key="1">
    <citation type="submission" date="2021-03" db="EMBL/GenBank/DDBJ databases">
        <title>Draft genome sequence of rust myrtle Austropuccinia psidii MF-1, a brazilian biotype.</title>
        <authorList>
            <person name="Quecine M.C."/>
            <person name="Pachon D.M.R."/>
            <person name="Bonatelli M.L."/>
            <person name="Correr F.H."/>
            <person name="Franceschini L.M."/>
            <person name="Leite T.F."/>
            <person name="Margarido G.R.A."/>
            <person name="Almeida C.A."/>
            <person name="Ferrarezi J.A."/>
            <person name="Labate C.A."/>
        </authorList>
    </citation>
    <scope>NUCLEOTIDE SEQUENCE</scope>
    <source>
        <strain evidence="2">MF-1</strain>
    </source>
</reference>
<evidence type="ECO:0000256" key="1">
    <source>
        <dbReference type="SAM" id="MobiDB-lite"/>
    </source>
</evidence>
<dbReference type="AlphaFoldDB" id="A0A9Q3E6D0"/>
<name>A0A9Q3E6D0_9BASI</name>
<feature type="compositionally biased region" description="Low complexity" evidence="1">
    <location>
        <begin position="81"/>
        <end position="90"/>
    </location>
</feature>
<proteinExistence type="predicted"/>
<keyword evidence="3" id="KW-1185">Reference proteome</keyword>
<organism evidence="2 3">
    <name type="scientific">Austropuccinia psidii MF-1</name>
    <dbReference type="NCBI Taxonomy" id="1389203"/>
    <lineage>
        <taxon>Eukaryota</taxon>
        <taxon>Fungi</taxon>
        <taxon>Dikarya</taxon>
        <taxon>Basidiomycota</taxon>
        <taxon>Pucciniomycotina</taxon>
        <taxon>Pucciniomycetes</taxon>
        <taxon>Pucciniales</taxon>
        <taxon>Sphaerophragmiaceae</taxon>
        <taxon>Austropuccinia</taxon>
    </lineage>
</organism>
<accession>A0A9Q3E6D0</accession>
<gene>
    <name evidence="2" type="ORF">O181_055384</name>
</gene>
<dbReference type="Proteomes" id="UP000765509">
    <property type="component" value="Unassembled WGS sequence"/>
</dbReference>
<sequence length="162" mass="19249">MQTTTRHMLRWQIDIQEYRGNINIIYKGGKRNTNEDSLSRWPLDNVNRNLACVPKVALKIPIHFMKVDRRTNYRFSEWESESGTLNNGNNELEEKETPTIGKSSSEIHPEFFNSVIKSYTKHLQCSILILLLQKEYRSPVLESQLEEPWLRNYKDDRFFVIE</sequence>
<evidence type="ECO:0000313" key="3">
    <source>
        <dbReference type="Proteomes" id="UP000765509"/>
    </source>
</evidence>
<dbReference type="EMBL" id="AVOT02024768">
    <property type="protein sequence ID" value="MBW0515669.1"/>
    <property type="molecule type" value="Genomic_DNA"/>
</dbReference>
<comment type="caution">
    <text evidence="2">The sequence shown here is derived from an EMBL/GenBank/DDBJ whole genome shotgun (WGS) entry which is preliminary data.</text>
</comment>
<evidence type="ECO:0000313" key="2">
    <source>
        <dbReference type="EMBL" id="MBW0515669.1"/>
    </source>
</evidence>
<protein>
    <submittedName>
        <fullName evidence="2">Uncharacterized protein</fullName>
    </submittedName>
</protein>